<dbReference type="EMBL" id="CADEHS020000542">
    <property type="protein sequence ID" value="CAG9953770.1"/>
    <property type="molecule type" value="Genomic_DNA"/>
</dbReference>
<accession>A0ACA9UK72</accession>
<proteinExistence type="predicted"/>
<protein>
    <submittedName>
        <fullName evidence="1">Uncharacterized protein</fullName>
    </submittedName>
</protein>
<evidence type="ECO:0000313" key="2">
    <source>
        <dbReference type="Proteomes" id="UP000836387"/>
    </source>
</evidence>
<organism evidence="1 2">
    <name type="scientific">Clonostachys rosea f. rosea IK726</name>
    <dbReference type="NCBI Taxonomy" id="1349383"/>
    <lineage>
        <taxon>Eukaryota</taxon>
        <taxon>Fungi</taxon>
        <taxon>Dikarya</taxon>
        <taxon>Ascomycota</taxon>
        <taxon>Pezizomycotina</taxon>
        <taxon>Sordariomycetes</taxon>
        <taxon>Hypocreomycetidae</taxon>
        <taxon>Hypocreales</taxon>
        <taxon>Bionectriaceae</taxon>
        <taxon>Clonostachys</taxon>
    </lineage>
</organism>
<sequence length="268" mass="30309">MEWHLNFSTQHHIFRQLRRTMRITRPRQTTIQRKSNRCRHPTWKVKEAGSWSQLLEDAGLSPRTAAAAQPLEVLRENASSPSDLAQGAAQPLKAAQETMSSPSDFTQGAAPADTIKIRKSFMNISANNPNGIAKGGAPTDPTTLSIMEGKTGLTLCFLTFQMKEDDAIEKKAFTLCHLNLTFAYWHFPNRLTPIDKSLQQSIKPAYKEGDWSVIKNILAGEFGRDIDGEQRVQFTMEFSELSYEYQLNIVGILEEKGYCVLDRDEWID</sequence>
<reference evidence="1" key="1">
    <citation type="submission" date="2020-04" db="EMBL/GenBank/DDBJ databases">
        <authorList>
            <person name="Broberg M."/>
        </authorList>
    </citation>
    <scope>NUCLEOTIDE SEQUENCE</scope>
</reference>
<keyword evidence="2" id="KW-1185">Reference proteome</keyword>
<dbReference type="Proteomes" id="UP000836387">
    <property type="component" value="Unassembled WGS sequence"/>
</dbReference>
<reference evidence="1" key="2">
    <citation type="submission" date="2021-10" db="EMBL/GenBank/DDBJ databases">
        <authorList>
            <person name="Piombo E."/>
        </authorList>
    </citation>
    <scope>NUCLEOTIDE SEQUENCE</scope>
</reference>
<name>A0ACA9UK72_BIOOC</name>
<gene>
    <name evidence="1" type="ORF">CRV2_00019573</name>
</gene>
<comment type="caution">
    <text evidence="1">The sequence shown here is derived from an EMBL/GenBank/DDBJ whole genome shotgun (WGS) entry which is preliminary data.</text>
</comment>
<evidence type="ECO:0000313" key="1">
    <source>
        <dbReference type="EMBL" id="CAG9953770.1"/>
    </source>
</evidence>